<feature type="compositionally biased region" description="Basic and acidic residues" evidence="1">
    <location>
        <begin position="271"/>
        <end position="281"/>
    </location>
</feature>
<organism evidence="2 3">
    <name type="scientific">Hesseltinella vesiculosa</name>
    <dbReference type="NCBI Taxonomy" id="101127"/>
    <lineage>
        <taxon>Eukaryota</taxon>
        <taxon>Fungi</taxon>
        <taxon>Fungi incertae sedis</taxon>
        <taxon>Mucoromycota</taxon>
        <taxon>Mucoromycotina</taxon>
        <taxon>Mucoromycetes</taxon>
        <taxon>Mucorales</taxon>
        <taxon>Cunninghamellaceae</taxon>
        <taxon>Hesseltinella</taxon>
    </lineage>
</organism>
<comment type="caution">
    <text evidence="2">The sequence shown here is derived from an EMBL/GenBank/DDBJ whole genome shotgun (WGS) entry which is preliminary data.</text>
</comment>
<feature type="region of interest" description="Disordered" evidence="1">
    <location>
        <begin position="170"/>
        <end position="287"/>
    </location>
</feature>
<feature type="compositionally biased region" description="Acidic residues" evidence="1">
    <location>
        <begin position="241"/>
        <end position="263"/>
    </location>
</feature>
<name>A0A1X2G811_9FUNG</name>
<evidence type="ECO:0000313" key="3">
    <source>
        <dbReference type="Proteomes" id="UP000242146"/>
    </source>
</evidence>
<keyword evidence="3" id="KW-1185">Reference proteome</keyword>
<feature type="compositionally biased region" description="Basic and acidic residues" evidence="1">
    <location>
        <begin position="190"/>
        <end position="240"/>
    </location>
</feature>
<dbReference type="Proteomes" id="UP000242146">
    <property type="component" value="Unassembled WGS sequence"/>
</dbReference>
<dbReference type="AlphaFoldDB" id="A0A1X2G811"/>
<evidence type="ECO:0000313" key="2">
    <source>
        <dbReference type="EMBL" id="ORX47439.1"/>
    </source>
</evidence>
<sequence>MSSIQSLNGDLSQSRPTFITVELTKRKQGKAKEKLTKDKVGVWLSAIVKDTEEAKPYGVMSANFGDASDERNWIDTCDMTATDTLDYVYLLAAIRAIEIQDENKSLAIFSGCRELQSVVNEPENNDLYERYQDDCKKLVQLVNERPGKITIRTVSSRSPECRLAQEQAAKFSKKTNSHRVTLNNPLKTKVAKEQSEIETLDIKKKTDGAESKEETSKDSKKSNAAESKEEITKEGKKSDDENTNEQDDKDDDKENVQSDDNDSAMDTTDMPAKELDQELAKPENAWGLNLRGFFDVLRAPFRRTPSSSD</sequence>
<proteinExistence type="predicted"/>
<evidence type="ECO:0000256" key="1">
    <source>
        <dbReference type="SAM" id="MobiDB-lite"/>
    </source>
</evidence>
<accession>A0A1X2G811</accession>
<protein>
    <submittedName>
        <fullName evidence="2">Uncharacterized protein</fullName>
    </submittedName>
</protein>
<reference evidence="2 3" key="1">
    <citation type="submission" date="2016-07" db="EMBL/GenBank/DDBJ databases">
        <title>Pervasive Adenine N6-methylation of Active Genes in Fungi.</title>
        <authorList>
            <consortium name="DOE Joint Genome Institute"/>
            <person name="Mondo S.J."/>
            <person name="Dannebaum R.O."/>
            <person name="Kuo R.C."/>
            <person name="Labutti K."/>
            <person name="Haridas S."/>
            <person name="Kuo A."/>
            <person name="Salamov A."/>
            <person name="Ahrendt S.R."/>
            <person name="Lipzen A."/>
            <person name="Sullivan W."/>
            <person name="Andreopoulos W.B."/>
            <person name="Clum A."/>
            <person name="Lindquist E."/>
            <person name="Daum C."/>
            <person name="Ramamoorthy G.K."/>
            <person name="Gryganskyi A."/>
            <person name="Culley D."/>
            <person name="Magnuson J.K."/>
            <person name="James T.Y."/>
            <person name="O'Malley M.A."/>
            <person name="Stajich J.E."/>
            <person name="Spatafora J.W."/>
            <person name="Visel A."/>
            <person name="Grigoriev I.V."/>
        </authorList>
    </citation>
    <scope>NUCLEOTIDE SEQUENCE [LARGE SCALE GENOMIC DNA]</scope>
    <source>
        <strain evidence="2 3">NRRL 3301</strain>
    </source>
</reference>
<gene>
    <name evidence="2" type="ORF">DM01DRAFT_1410198</name>
</gene>
<dbReference type="OrthoDB" id="2287696at2759"/>
<dbReference type="EMBL" id="MCGT01000033">
    <property type="protein sequence ID" value="ORX47439.1"/>
    <property type="molecule type" value="Genomic_DNA"/>
</dbReference>